<organism evidence="2 3">
    <name type="scientific">Acinetobacter tjernbergiae DSM 14971 = CIP 107465</name>
    <dbReference type="NCBI Taxonomy" id="1120928"/>
    <lineage>
        <taxon>Bacteria</taxon>
        <taxon>Pseudomonadati</taxon>
        <taxon>Pseudomonadota</taxon>
        <taxon>Gammaproteobacteria</taxon>
        <taxon>Moraxellales</taxon>
        <taxon>Moraxellaceae</taxon>
        <taxon>Acinetobacter</taxon>
    </lineage>
</organism>
<dbReference type="eggNOG" id="ENOG50328U3">
    <property type="taxonomic scope" value="Bacteria"/>
</dbReference>
<dbReference type="RefSeq" id="WP_018677911.1">
    <property type="nucleotide sequence ID" value="NZ_AYEV01000022.1"/>
</dbReference>
<keyword evidence="1" id="KW-0732">Signal</keyword>
<dbReference type="Proteomes" id="UP000017404">
    <property type="component" value="Unassembled WGS sequence"/>
</dbReference>
<proteinExistence type="predicted"/>
<name>V2V2D2_9GAMM</name>
<comment type="caution">
    <text evidence="2">The sequence shown here is derived from an EMBL/GenBank/DDBJ whole genome shotgun (WGS) entry which is preliminary data.</text>
</comment>
<gene>
    <name evidence="2" type="ORF">F990_02243</name>
</gene>
<feature type="chain" id="PRO_5004711281" evidence="1">
    <location>
        <begin position="29"/>
        <end position="780"/>
    </location>
</feature>
<keyword evidence="3" id="KW-1185">Reference proteome</keyword>
<dbReference type="OrthoDB" id="6074716at2"/>
<feature type="signal peptide" evidence="1">
    <location>
        <begin position="1"/>
        <end position="28"/>
    </location>
</feature>
<dbReference type="EMBL" id="AYEV01000022">
    <property type="protein sequence ID" value="ESK55075.1"/>
    <property type="molecule type" value="Genomic_DNA"/>
</dbReference>
<dbReference type="STRING" id="202955.GCA_000759995_02279"/>
<evidence type="ECO:0000256" key="1">
    <source>
        <dbReference type="SAM" id="SignalP"/>
    </source>
</evidence>
<reference evidence="2 3" key="1">
    <citation type="submission" date="2013-10" db="EMBL/GenBank/DDBJ databases">
        <title>The Genome Sequence of Acinetobacter tjernbergiae CIP107465.</title>
        <authorList>
            <consortium name="The Broad Institute Genomics Platform"/>
            <consortium name="The Broad Institute Genome Sequencing Center for Infectious Disease"/>
            <person name="Cerqueira G."/>
            <person name="Feldgarden M."/>
            <person name="Courvalin P."/>
            <person name="Grillot-Courvalin C."/>
            <person name="Clermont D."/>
            <person name="Rocha E."/>
            <person name="Yoon E.-J."/>
            <person name="Nemec A."/>
            <person name="Young S.K."/>
            <person name="Zeng Q."/>
            <person name="Gargeya S."/>
            <person name="Fitzgerald M."/>
            <person name="Abouelleil A."/>
            <person name="Alvarado L."/>
            <person name="Berlin A.M."/>
            <person name="Chapman S.B."/>
            <person name="Gainer-Dewar J."/>
            <person name="Goldberg J."/>
            <person name="Gnerre S."/>
            <person name="Griggs A."/>
            <person name="Gujja S."/>
            <person name="Hansen M."/>
            <person name="Howarth C."/>
            <person name="Imamovic A."/>
            <person name="Ireland A."/>
            <person name="Larimer J."/>
            <person name="McCowan C."/>
            <person name="Murphy C."/>
            <person name="Pearson M."/>
            <person name="Poon T.W."/>
            <person name="Priest M."/>
            <person name="Roberts A."/>
            <person name="Saif S."/>
            <person name="Shea T."/>
            <person name="Sykes S."/>
            <person name="Wortman J."/>
            <person name="Nusbaum C."/>
            <person name="Birren B."/>
        </authorList>
    </citation>
    <scope>NUCLEOTIDE SEQUENCE [LARGE SCALE GENOMIC DNA]</scope>
    <source>
        <strain evidence="2 3">CIP 107465</strain>
    </source>
</reference>
<sequence length="780" mass="82827">MTTVRTVSFQKTVLASLIGFCISQPAFALQELSDDGLSQTTGEGIALLPQDAYFVFRGAGANETQTDILDPTKRINDTGYIHYLPVGGLTSTVQDTNKDGNVNASDHSVGKADLYLYGLALSRNANNNSNSRLDSGLTSGIANAAIRSWGTATNPWIFKATTAKNVPNFSASNCSGSTDLSCQITYLNLEAPLYETTLPTTAASGADAYNLKLALWADAFIRDQSKAEGNADQFKLGELFSTTHTPRTEEAERANRLRLQAIWNGFSINGSNLQMFQTLKGATDTAGLSYFYNNTFGMSGILRFNSGDASGLKASITRPTVSRTESTTLRYSTQDLNYVDSGTEPTDASFNSRIYQLRTKNTTDSISAWSFTMPTVNSVLRFSTQECGAGNLNGCTTGTAQGLLASPGISGSGATTAPNFSPNEGLFMYNPNINLVLGSLYQPVILGSDGKNFSLEVTRIPNKEEIYKKIYTDYSGLDATYLGSTCNVYQCGTSELAGYQGGSPRDDYSATALANKKLATHSSLSIGTVESLDGGRTLQAFKGTATQDAIGISFGLIPTGTTNIAAKTNNYYQLEARLRTYYTPNGCVAGGAGTPDCTNNTTSTTANQQNRWTYATGLNSTGQTANPYGVSINSSSWRNFSSFRAYFDWATDGSRCNNSTGTANTCFDFAMTGGNSNGSGDAGWIAVNSFDVAEIAAGYNPTIAHTAYTAGTNTARQITIPAWAALPTWNANQGTGANYSGTKWTSNPAPSSPNVGLNNMGSAVIDGLLIQHMKITTAGL</sequence>
<evidence type="ECO:0000313" key="3">
    <source>
        <dbReference type="Proteomes" id="UP000017404"/>
    </source>
</evidence>
<dbReference type="PATRIC" id="fig|1120928.5.peg.2271"/>
<dbReference type="AlphaFoldDB" id="V2V2D2"/>
<protein>
    <submittedName>
        <fullName evidence="2">Uncharacterized protein</fullName>
    </submittedName>
</protein>
<accession>V2V2D2</accession>
<evidence type="ECO:0000313" key="2">
    <source>
        <dbReference type="EMBL" id="ESK55075.1"/>
    </source>
</evidence>